<evidence type="ECO:0000256" key="1">
    <source>
        <dbReference type="ARBA" id="ARBA00006845"/>
    </source>
</evidence>
<organism evidence="3 4">
    <name type="scientific">Anoxybacteroides rupiense</name>
    <dbReference type="NCBI Taxonomy" id="311460"/>
    <lineage>
        <taxon>Bacteria</taxon>
        <taxon>Bacillati</taxon>
        <taxon>Bacillota</taxon>
        <taxon>Bacilli</taxon>
        <taxon>Bacillales</taxon>
        <taxon>Anoxybacillaceae</taxon>
        <taxon>Anoxybacteroides</taxon>
    </lineage>
</organism>
<feature type="domain" description="Barstar (barnase inhibitor)" evidence="2">
    <location>
        <begin position="16"/>
        <end position="107"/>
    </location>
</feature>
<comment type="similarity">
    <text evidence="1">Belongs to the barstar family.</text>
</comment>
<dbReference type="Pfam" id="PF01337">
    <property type="entry name" value="Barstar"/>
    <property type="match status" value="1"/>
</dbReference>
<dbReference type="EMBL" id="JAQOTG010000015">
    <property type="protein sequence ID" value="MDE8564986.1"/>
    <property type="molecule type" value="Genomic_DNA"/>
</dbReference>
<evidence type="ECO:0000259" key="2">
    <source>
        <dbReference type="Pfam" id="PF01337"/>
    </source>
</evidence>
<accession>A0ABT5WA59</accession>
<proteinExistence type="inferred from homology"/>
<reference evidence="3 4" key="1">
    <citation type="submission" date="2023-01" db="EMBL/GenBank/DDBJ databases">
        <title>Genome-based reclassification of Anoxybacillus geothermalis as a later heterotypic synonym of Anoxybacillus rupiensis.</title>
        <authorList>
            <person name="Inan Bektas K."/>
            <person name="Canakci S."/>
            <person name="Belduz A.A."/>
            <person name="Guler H.H."/>
        </authorList>
    </citation>
    <scope>NUCLEOTIDE SEQUENCE [LARGE SCALE GENOMIC DNA]</scope>
    <source>
        <strain evidence="3 4">DSM 17127</strain>
    </source>
</reference>
<comment type="caution">
    <text evidence="3">The sequence shown here is derived from an EMBL/GenBank/DDBJ whole genome shotgun (WGS) entry which is preliminary data.</text>
</comment>
<gene>
    <name evidence="3" type="ORF">PNH38_14080</name>
</gene>
<dbReference type="InterPro" id="IPR035905">
    <property type="entry name" value="Barstar-like_sf"/>
</dbReference>
<dbReference type="Gene3D" id="3.30.370.10">
    <property type="entry name" value="Barstar-like"/>
    <property type="match status" value="1"/>
</dbReference>
<evidence type="ECO:0000313" key="4">
    <source>
        <dbReference type="Proteomes" id="UP001213979"/>
    </source>
</evidence>
<name>A0ABT5WA59_9BACL</name>
<dbReference type="Proteomes" id="UP001213979">
    <property type="component" value="Unassembled WGS sequence"/>
</dbReference>
<sequence length="148" mass="17480">MERIRLIQNTANPNVKIFYLEGKECTTEKKLLKEFARKMSFPDYFGCNWQALDECINDLDWIKENEYLLIVNNAHYILNSPFVILKEQLFSSFIELLENAKLEWENGRNFDDFPTSPTYFNIVFVTSESEEKFLLKLKKATSFGIVEI</sequence>
<dbReference type="InterPro" id="IPR000468">
    <property type="entry name" value="Barstar"/>
</dbReference>
<dbReference type="SUPFAM" id="SSF52038">
    <property type="entry name" value="Barstar-related"/>
    <property type="match status" value="1"/>
</dbReference>
<protein>
    <submittedName>
        <fullName evidence="3">Barstar family protein</fullName>
    </submittedName>
</protein>
<evidence type="ECO:0000313" key="3">
    <source>
        <dbReference type="EMBL" id="MDE8564986.1"/>
    </source>
</evidence>
<keyword evidence="4" id="KW-1185">Reference proteome</keyword>